<evidence type="ECO:0000313" key="1">
    <source>
        <dbReference type="EMBL" id="KEQ23244.1"/>
    </source>
</evidence>
<dbReference type="eggNOG" id="ENOG5033261">
    <property type="taxonomic scope" value="Bacteria"/>
</dbReference>
<evidence type="ECO:0000313" key="2">
    <source>
        <dbReference type="Proteomes" id="UP000028123"/>
    </source>
</evidence>
<organism evidence="1 2">
    <name type="scientific">Paenibacillus tyrfis</name>
    <dbReference type="NCBI Taxonomy" id="1501230"/>
    <lineage>
        <taxon>Bacteria</taxon>
        <taxon>Bacillati</taxon>
        <taxon>Bacillota</taxon>
        <taxon>Bacilli</taxon>
        <taxon>Bacillales</taxon>
        <taxon>Paenibacillaceae</taxon>
        <taxon>Paenibacillus</taxon>
    </lineage>
</organism>
<dbReference type="Proteomes" id="UP000028123">
    <property type="component" value="Unassembled WGS sequence"/>
</dbReference>
<sequence>MSIEGISISTAEVTQTAATIRTLNGSLTAKLEEIKKEMNGLTSSWDSDASRTIQDKFNANSQKFSDYRAVVDSYAAFLDNTVSNYDATETTINSNASQFK</sequence>
<comment type="caution">
    <text evidence="1">The sequence shown here is derived from an EMBL/GenBank/DDBJ whole genome shotgun (WGS) entry which is preliminary data.</text>
</comment>
<dbReference type="InterPro" id="IPR010310">
    <property type="entry name" value="T7SS_ESAT-6-like"/>
</dbReference>
<protein>
    <recommendedName>
        <fullName evidence="3">ESAT-6-like protein</fullName>
    </recommendedName>
</protein>
<evidence type="ECO:0008006" key="3">
    <source>
        <dbReference type="Google" id="ProtNLM"/>
    </source>
</evidence>
<gene>
    <name evidence="1" type="ORF">ET33_17980</name>
</gene>
<proteinExistence type="predicted"/>
<dbReference type="EMBL" id="JNVM01000024">
    <property type="protein sequence ID" value="KEQ23244.1"/>
    <property type="molecule type" value="Genomic_DNA"/>
</dbReference>
<dbReference type="Gene3D" id="1.10.287.1060">
    <property type="entry name" value="ESAT-6-like"/>
    <property type="match status" value="1"/>
</dbReference>
<dbReference type="AlphaFoldDB" id="A0A081NXS1"/>
<keyword evidence="2" id="KW-1185">Reference proteome</keyword>
<dbReference type="RefSeq" id="WP_010496610.1">
    <property type="nucleotide sequence ID" value="NZ_JNVM01000024.1"/>
</dbReference>
<name>A0A081NXS1_9BACL</name>
<dbReference type="InterPro" id="IPR036689">
    <property type="entry name" value="ESAT-6-like_sf"/>
</dbReference>
<dbReference type="SUPFAM" id="SSF140453">
    <property type="entry name" value="EsxAB dimer-like"/>
    <property type="match status" value="1"/>
</dbReference>
<accession>A0A081NXS1</accession>
<dbReference type="Pfam" id="PF06013">
    <property type="entry name" value="WXG100"/>
    <property type="match status" value="1"/>
</dbReference>
<dbReference type="NCBIfam" id="NF035934">
    <property type="entry name" value="ESAT6_2"/>
    <property type="match status" value="1"/>
</dbReference>
<dbReference type="OrthoDB" id="1911041at2"/>
<reference evidence="1 2" key="1">
    <citation type="submission" date="2014-06" db="EMBL/GenBank/DDBJ databases">
        <title>Draft genome sequence of Paenibacillus sp. MSt1.</title>
        <authorList>
            <person name="Aw Y.K."/>
            <person name="Ong K.S."/>
            <person name="Gan H.M."/>
            <person name="Lee S.M."/>
        </authorList>
    </citation>
    <scope>NUCLEOTIDE SEQUENCE [LARGE SCALE GENOMIC DNA]</scope>
    <source>
        <strain evidence="1 2">MSt1</strain>
    </source>
</reference>